<dbReference type="CDD" id="cd08414">
    <property type="entry name" value="PBP2_LTTR_aromatics_like"/>
    <property type="match status" value="1"/>
</dbReference>
<keyword evidence="2" id="KW-0805">Transcription regulation</keyword>
<dbReference type="PRINTS" id="PR00039">
    <property type="entry name" value="HTHLYSR"/>
</dbReference>
<dbReference type="GO" id="GO:0003700">
    <property type="term" value="F:DNA-binding transcription factor activity"/>
    <property type="evidence" value="ECO:0007669"/>
    <property type="project" value="InterPro"/>
</dbReference>
<dbReference type="SUPFAM" id="SSF53850">
    <property type="entry name" value="Periplasmic binding protein-like II"/>
    <property type="match status" value="1"/>
</dbReference>
<dbReference type="SUPFAM" id="SSF46785">
    <property type="entry name" value="Winged helix' DNA-binding domain"/>
    <property type="match status" value="1"/>
</dbReference>
<sequence length="309" mass="33375">MLLTLAEELHFKRAASRLYLTQPALSQQIHSLEQRLGVQFFTRTSRHVELTPTGQALLPLVEKVVKATDHLRTAASRSVAGASRLRVGMCENVAALTATRGVLGAYRALYPCLGPDIHVLDFVEQTTALDSGEIDAAFVYLPVPDGLHAVPLTTEPRVVCIASSDPLAARSSVTLAELAGLPVVSLASQMFQGGQQFWAADPRPDGSPVRYTDHRVTRFESLLSMASFGGAIAFVPAVAADLYPRPDIRYVPVVDLPHCTFGVVWPAAHRERPQIAALEEICEQLRGEGLPAGVTQDAGVRPDLQPIEC</sequence>
<evidence type="ECO:0000256" key="3">
    <source>
        <dbReference type="ARBA" id="ARBA00023125"/>
    </source>
</evidence>
<proteinExistence type="inferred from homology"/>
<dbReference type="PROSITE" id="PS50931">
    <property type="entry name" value="HTH_LYSR"/>
    <property type="match status" value="1"/>
</dbReference>
<comment type="similarity">
    <text evidence="1">Belongs to the LysR transcriptional regulatory family.</text>
</comment>
<feature type="domain" description="HTH lysR-type" evidence="5">
    <location>
        <begin position="1"/>
        <end position="51"/>
    </location>
</feature>
<accession>A0A344L9P6</accession>
<evidence type="ECO:0000256" key="2">
    <source>
        <dbReference type="ARBA" id="ARBA00023015"/>
    </source>
</evidence>
<keyword evidence="7" id="KW-1185">Reference proteome</keyword>
<dbReference type="Proteomes" id="UP000250434">
    <property type="component" value="Chromosome"/>
</dbReference>
<organism evidence="6 7">
    <name type="scientific">Amycolatopsis albispora</name>
    <dbReference type="NCBI Taxonomy" id="1804986"/>
    <lineage>
        <taxon>Bacteria</taxon>
        <taxon>Bacillati</taxon>
        <taxon>Actinomycetota</taxon>
        <taxon>Actinomycetes</taxon>
        <taxon>Pseudonocardiales</taxon>
        <taxon>Pseudonocardiaceae</taxon>
        <taxon>Amycolatopsis</taxon>
    </lineage>
</organism>
<dbReference type="OrthoDB" id="4140098at2"/>
<evidence type="ECO:0000259" key="5">
    <source>
        <dbReference type="PROSITE" id="PS50931"/>
    </source>
</evidence>
<dbReference type="InterPro" id="IPR005119">
    <property type="entry name" value="LysR_subst-bd"/>
</dbReference>
<evidence type="ECO:0000256" key="1">
    <source>
        <dbReference type="ARBA" id="ARBA00009437"/>
    </source>
</evidence>
<evidence type="ECO:0000313" key="7">
    <source>
        <dbReference type="Proteomes" id="UP000250434"/>
    </source>
</evidence>
<dbReference type="Pfam" id="PF03466">
    <property type="entry name" value="LysR_substrate"/>
    <property type="match status" value="1"/>
</dbReference>
<reference evidence="6 7" key="1">
    <citation type="submission" date="2016-04" db="EMBL/GenBank/DDBJ databases">
        <title>Complete genome sequence and analysis of deep-sea sediment isolate, Amycolatopsis sp. WP1.</title>
        <authorList>
            <person name="Wang H."/>
            <person name="Chen S."/>
            <person name="Wu Q."/>
        </authorList>
    </citation>
    <scope>NUCLEOTIDE SEQUENCE [LARGE SCALE GENOMIC DNA]</scope>
    <source>
        <strain evidence="6 7">WP1</strain>
    </source>
</reference>
<dbReference type="PANTHER" id="PTHR30346:SF0">
    <property type="entry name" value="HCA OPERON TRANSCRIPTIONAL ACTIVATOR HCAR"/>
    <property type="match status" value="1"/>
</dbReference>
<dbReference type="PANTHER" id="PTHR30346">
    <property type="entry name" value="TRANSCRIPTIONAL DUAL REGULATOR HCAR-RELATED"/>
    <property type="match status" value="1"/>
</dbReference>
<keyword evidence="3" id="KW-0238">DNA-binding</keyword>
<dbReference type="InterPro" id="IPR036390">
    <property type="entry name" value="WH_DNA-bd_sf"/>
</dbReference>
<dbReference type="EMBL" id="CP015163">
    <property type="protein sequence ID" value="AXB44770.1"/>
    <property type="molecule type" value="Genomic_DNA"/>
</dbReference>
<dbReference type="Gene3D" id="3.40.190.10">
    <property type="entry name" value="Periplasmic binding protein-like II"/>
    <property type="match status" value="2"/>
</dbReference>
<keyword evidence="4" id="KW-0804">Transcription</keyword>
<gene>
    <name evidence="6" type="ORF">A4R43_21585</name>
</gene>
<dbReference type="InterPro" id="IPR000847">
    <property type="entry name" value="LysR_HTH_N"/>
</dbReference>
<dbReference type="InterPro" id="IPR036388">
    <property type="entry name" value="WH-like_DNA-bd_sf"/>
</dbReference>
<protein>
    <recommendedName>
        <fullName evidence="5">HTH lysR-type domain-containing protein</fullName>
    </recommendedName>
</protein>
<dbReference type="GO" id="GO:0032993">
    <property type="term" value="C:protein-DNA complex"/>
    <property type="evidence" value="ECO:0007669"/>
    <property type="project" value="TreeGrafter"/>
</dbReference>
<name>A0A344L9P6_9PSEU</name>
<dbReference type="AlphaFoldDB" id="A0A344L9P6"/>
<evidence type="ECO:0000256" key="4">
    <source>
        <dbReference type="ARBA" id="ARBA00023163"/>
    </source>
</evidence>
<dbReference type="KEGG" id="aab:A4R43_21585"/>
<dbReference type="Gene3D" id="1.10.10.10">
    <property type="entry name" value="Winged helix-like DNA-binding domain superfamily/Winged helix DNA-binding domain"/>
    <property type="match status" value="1"/>
</dbReference>
<dbReference type="Pfam" id="PF00126">
    <property type="entry name" value="HTH_1"/>
    <property type="match status" value="1"/>
</dbReference>
<dbReference type="GO" id="GO:0003677">
    <property type="term" value="F:DNA binding"/>
    <property type="evidence" value="ECO:0007669"/>
    <property type="project" value="UniProtKB-KW"/>
</dbReference>
<evidence type="ECO:0000313" key="6">
    <source>
        <dbReference type="EMBL" id="AXB44770.1"/>
    </source>
</evidence>
<dbReference type="FunFam" id="1.10.10.10:FF:000001">
    <property type="entry name" value="LysR family transcriptional regulator"/>
    <property type="match status" value="1"/>
</dbReference>